<sequence>MTINQRKKGHDFERKISRMLQDDLGLKKPVRRILSQYQEKDHPDLKIGRWNLECKAYKKGFEPAAAWWAQVVGVTREHEFPALIYKFDNKPIRVRVRVSELNPNLTDSLKVVDLNWESFCYLLETMYVEDLRSHL</sequence>
<dbReference type="EMBL" id="QOPD01000002">
    <property type="protein sequence ID" value="RCL38770.1"/>
    <property type="molecule type" value="Genomic_DNA"/>
</dbReference>
<organism evidence="1 2">
    <name type="scientific">SAR86 cluster bacterium</name>
    <dbReference type="NCBI Taxonomy" id="2030880"/>
    <lineage>
        <taxon>Bacteria</taxon>
        <taxon>Pseudomonadati</taxon>
        <taxon>Pseudomonadota</taxon>
        <taxon>Gammaproteobacteria</taxon>
        <taxon>SAR86 cluster</taxon>
    </lineage>
</organism>
<gene>
    <name evidence="1" type="ORF">DBW97_01795</name>
</gene>
<proteinExistence type="predicted"/>
<evidence type="ECO:0000313" key="2">
    <source>
        <dbReference type="Proteomes" id="UP000252147"/>
    </source>
</evidence>
<protein>
    <submittedName>
        <fullName evidence="1">Uncharacterized protein</fullName>
    </submittedName>
</protein>
<dbReference type="Proteomes" id="UP000252147">
    <property type="component" value="Unassembled WGS sequence"/>
</dbReference>
<dbReference type="Pfam" id="PF24608">
    <property type="entry name" value="PDDEXK_15"/>
    <property type="match status" value="1"/>
</dbReference>
<comment type="caution">
    <text evidence="1">The sequence shown here is derived from an EMBL/GenBank/DDBJ whole genome shotgun (WGS) entry which is preliminary data.</text>
</comment>
<accession>A0A368BNB2</accession>
<dbReference type="InterPro" id="IPR056931">
    <property type="entry name" value="D14-like"/>
</dbReference>
<name>A0A368BNB2_9GAMM</name>
<evidence type="ECO:0000313" key="1">
    <source>
        <dbReference type="EMBL" id="RCL38770.1"/>
    </source>
</evidence>
<dbReference type="AlphaFoldDB" id="A0A368BNB2"/>
<reference evidence="1 2" key="1">
    <citation type="journal article" date="2018" name="Microbiome">
        <title>Fine metagenomic profile of the Mediterranean stratified and mixed water columns revealed by assembly and recruitment.</title>
        <authorList>
            <person name="Haro-Moreno J.M."/>
            <person name="Lopez-Perez M."/>
            <person name="De La Torre J.R."/>
            <person name="Picazo A."/>
            <person name="Camacho A."/>
            <person name="Rodriguez-Valera F."/>
        </authorList>
    </citation>
    <scope>NUCLEOTIDE SEQUENCE [LARGE SCALE GENOMIC DNA]</scope>
    <source>
        <strain evidence="1">MED-G83</strain>
    </source>
</reference>